<keyword evidence="3" id="KW-0731">Sigma factor</keyword>
<dbReference type="HOGENOM" id="CLU_047691_9_7_9"/>
<dbReference type="NCBIfam" id="TIGR02937">
    <property type="entry name" value="sigma70-ECF"/>
    <property type="match status" value="1"/>
</dbReference>
<dbReference type="AlphaFoldDB" id="G8LUW0"/>
<dbReference type="STRING" id="720554.Clocl_1883"/>
<keyword evidence="4" id="KW-0238">DNA-binding</keyword>
<evidence type="ECO:0000256" key="3">
    <source>
        <dbReference type="ARBA" id="ARBA00023082"/>
    </source>
</evidence>
<evidence type="ECO:0000256" key="4">
    <source>
        <dbReference type="ARBA" id="ARBA00023125"/>
    </source>
</evidence>
<gene>
    <name evidence="8" type="ordered locus">Clocl_1883</name>
</gene>
<sequence length="186" mass="21716">MEDNHIIKLYFDRSESAISETANKYGRYCYSISYNILHNHEDAEECVNDTYIKAWESIPPNRPSSLSAYLGKITRYLSLNKYEKYTAQKRGLGQVQAVLDELENFIPTFSSTEQKIDDMALVETLNGFLASLPVETRKIFMRRYWYFSSIKEIAKDYGISQSKVKMTLLRARNELKRHLEKEGVML</sequence>
<dbReference type="eggNOG" id="COG1595">
    <property type="taxonomic scope" value="Bacteria"/>
</dbReference>
<dbReference type="CDD" id="cd06171">
    <property type="entry name" value="Sigma70_r4"/>
    <property type="match status" value="1"/>
</dbReference>
<proteinExistence type="inferred from homology"/>
<dbReference type="InterPro" id="IPR036388">
    <property type="entry name" value="WH-like_DNA-bd_sf"/>
</dbReference>
<dbReference type="RefSeq" id="WP_014255075.1">
    <property type="nucleotide sequence ID" value="NC_016627.1"/>
</dbReference>
<reference evidence="9" key="1">
    <citation type="submission" date="2011-12" db="EMBL/GenBank/DDBJ databases">
        <title>Complete sequence of Clostridium clariflavum DSM 19732.</title>
        <authorList>
            <consortium name="US DOE Joint Genome Institute"/>
            <person name="Lucas S."/>
            <person name="Han J."/>
            <person name="Lapidus A."/>
            <person name="Cheng J.-F."/>
            <person name="Goodwin L."/>
            <person name="Pitluck S."/>
            <person name="Peters L."/>
            <person name="Teshima H."/>
            <person name="Detter J.C."/>
            <person name="Han C."/>
            <person name="Tapia R."/>
            <person name="Land M."/>
            <person name="Hauser L."/>
            <person name="Kyrpides N."/>
            <person name="Ivanova N."/>
            <person name="Pagani I."/>
            <person name="Kitzmiller T."/>
            <person name="Lynd L."/>
            <person name="Izquierdo J."/>
            <person name="Woyke T."/>
        </authorList>
    </citation>
    <scope>NUCLEOTIDE SEQUENCE [LARGE SCALE GENOMIC DNA]</scope>
    <source>
        <strain evidence="9">DSM 19732 / NBRC 101661 / EBR45</strain>
    </source>
</reference>
<keyword evidence="2" id="KW-0805">Transcription regulation</keyword>
<feature type="domain" description="RNA polymerase sigma-70 region 2" evidence="6">
    <location>
        <begin position="23"/>
        <end position="84"/>
    </location>
</feature>
<dbReference type="OrthoDB" id="9808901at2"/>
<dbReference type="InterPro" id="IPR013324">
    <property type="entry name" value="RNA_pol_sigma_r3/r4-like"/>
</dbReference>
<comment type="similarity">
    <text evidence="1">Belongs to the sigma-70 factor family. ECF subfamily.</text>
</comment>
<organism evidence="8 9">
    <name type="scientific">Acetivibrio clariflavus (strain DSM 19732 / NBRC 101661 / EBR45)</name>
    <name type="common">Clostridium clariflavum</name>
    <dbReference type="NCBI Taxonomy" id="720554"/>
    <lineage>
        <taxon>Bacteria</taxon>
        <taxon>Bacillati</taxon>
        <taxon>Bacillota</taxon>
        <taxon>Clostridia</taxon>
        <taxon>Eubacteriales</taxon>
        <taxon>Oscillospiraceae</taxon>
        <taxon>Acetivibrio</taxon>
    </lineage>
</organism>
<dbReference type="Pfam" id="PF08281">
    <property type="entry name" value="Sigma70_r4_2"/>
    <property type="match status" value="1"/>
</dbReference>
<dbReference type="InterPro" id="IPR013249">
    <property type="entry name" value="RNA_pol_sigma70_r4_t2"/>
</dbReference>
<dbReference type="SUPFAM" id="SSF88659">
    <property type="entry name" value="Sigma3 and sigma4 domains of RNA polymerase sigma factors"/>
    <property type="match status" value="1"/>
</dbReference>
<dbReference type="GO" id="GO:0006352">
    <property type="term" value="P:DNA-templated transcription initiation"/>
    <property type="evidence" value="ECO:0007669"/>
    <property type="project" value="InterPro"/>
</dbReference>
<evidence type="ECO:0000256" key="5">
    <source>
        <dbReference type="ARBA" id="ARBA00023163"/>
    </source>
</evidence>
<dbReference type="SUPFAM" id="SSF88946">
    <property type="entry name" value="Sigma2 domain of RNA polymerase sigma factors"/>
    <property type="match status" value="1"/>
</dbReference>
<dbReference type="Gene3D" id="1.10.10.10">
    <property type="entry name" value="Winged helix-like DNA-binding domain superfamily/Winged helix DNA-binding domain"/>
    <property type="match status" value="1"/>
</dbReference>
<dbReference type="EMBL" id="CP003065">
    <property type="protein sequence ID" value="AEV68490.1"/>
    <property type="molecule type" value="Genomic_DNA"/>
</dbReference>
<dbReference type="Pfam" id="PF04542">
    <property type="entry name" value="Sigma70_r2"/>
    <property type="match status" value="1"/>
</dbReference>
<keyword evidence="9" id="KW-1185">Reference proteome</keyword>
<feature type="domain" description="RNA polymerase sigma factor 70 region 4 type 2" evidence="7">
    <location>
        <begin position="129"/>
        <end position="175"/>
    </location>
</feature>
<dbReference type="Gene3D" id="1.10.1740.10">
    <property type="match status" value="1"/>
</dbReference>
<dbReference type="Proteomes" id="UP000005435">
    <property type="component" value="Chromosome"/>
</dbReference>
<dbReference type="InterPro" id="IPR039425">
    <property type="entry name" value="RNA_pol_sigma-70-like"/>
</dbReference>
<dbReference type="GO" id="GO:0003677">
    <property type="term" value="F:DNA binding"/>
    <property type="evidence" value="ECO:0007669"/>
    <property type="project" value="UniProtKB-KW"/>
</dbReference>
<dbReference type="PANTHER" id="PTHR43133">
    <property type="entry name" value="RNA POLYMERASE ECF-TYPE SIGMA FACTO"/>
    <property type="match status" value="1"/>
</dbReference>
<evidence type="ECO:0000256" key="1">
    <source>
        <dbReference type="ARBA" id="ARBA00010641"/>
    </source>
</evidence>
<reference evidence="8 9" key="2">
    <citation type="journal article" date="2012" name="Stand. Genomic Sci.">
        <title>Complete Genome Sequence of Clostridium clariflavum DSM 19732.</title>
        <authorList>
            <person name="Izquierdo J.A."/>
            <person name="Goodwin L."/>
            <person name="Davenport K.W."/>
            <person name="Teshima H."/>
            <person name="Bruce D."/>
            <person name="Detter C."/>
            <person name="Tapia R."/>
            <person name="Han S."/>
            <person name="Land M."/>
            <person name="Hauser L."/>
            <person name="Jeffries C.D."/>
            <person name="Han J."/>
            <person name="Pitluck S."/>
            <person name="Nolan M."/>
            <person name="Chen A."/>
            <person name="Huntemann M."/>
            <person name="Mavromatis K."/>
            <person name="Mikhailova N."/>
            <person name="Liolios K."/>
            <person name="Woyke T."/>
            <person name="Lynd L.R."/>
        </authorList>
    </citation>
    <scope>NUCLEOTIDE SEQUENCE [LARGE SCALE GENOMIC DNA]</scope>
    <source>
        <strain evidence="9">DSM 19732 / NBRC 101661 / EBR45</strain>
    </source>
</reference>
<protein>
    <submittedName>
        <fullName evidence="8">RNA polymerase sigma factor, sigma-70 family</fullName>
    </submittedName>
</protein>
<name>G8LUW0_ACECE</name>
<evidence type="ECO:0000259" key="7">
    <source>
        <dbReference type="Pfam" id="PF08281"/>
    </source>
</evidence>
<dbReference type="GO" id="GO:0016987">
    <property type="term" value="F:sigma factor activity"/>
    <property type="evidence" value="ECO:0007669"/>
    <property type="project" value="UniProtKB-KW"/>
</dbReference>
<dbReference type="KEGG" id="ccl:Clocl_1883"/>
<evidence type="ECO:0000256" key="2">
    <source>
        <dbReference type="ARBA" id="ARBA00023015"/>
    </source>
</evidence>
<accession>G8LUW0</accession>
<evidence type="ECO:0000313" key="9">
    <source>
        <dbReference type="Proteomes" id="UP000005435"/>
    </source>
</evidence>
<dbReference type="PANTHER" id="PTHR43133:SF8">
    <property type="entry name" value="RNA POLYMERASE SIGMA FACTOR HI_1459-RELATED"/>
    <property type="match status" value="1"/>
</dbReference>
<evidence type="ECO:0000259" key="6">
    <source>
        <dbReference type="Pfam" id="PF04542"/>
    </source>
</evidence>
<dbReference type="InterPro" id="IPR013325">
    <property type="entry name" value="RNA_pol_sigma_r2"/>
</dbReference>
<keyword evidence="5" id="KW-0804">Transcription</keyword>
<dbReference type="InterPro" id="IPR014284">
    <property type="entry name" value="RNA_pol_sigma-70_dom"/>
</dbReference>
<evidence type="ECO:0000313" key="8">
    <source>
        <dbReference type="EMBL" id="AEV68490.1"/>
    </source>
</evidence>
<dbReference type="InterPro" id="IPR007627">
    <property type="entry name" value="RNA_pol_sigma70_r2"/>
</dbReference>